<sequence>MMPDSLPIVPFTRPVAGNAKVPGSKSITNRALLMASLTEGSVILRGALFSEDVAVMETALNTLGIETQTSELNQTIKVDGQGGMIPVSQANIQVGNAGTVARFLTAALALRWGGSYQLDGADAMTKRPMRG</sequence>
<evidence type="ECO:0000256" key="1">
    <source>
        <dbReference type="ARBA" id="ARBA00022679"/>
    </source>
</evidence>
<dbReference type="AlphaFoldDB" id="A0A382JB55"/>
<dbReference type="Pfam" id="PF00275">
    <property type="entry name" value="EPSP_synthase"/>
    <property type="match status" value="1"/>
</dbReference>
<protein>
    <recommendedName>
        <fullName evidence="2">Enolpyruvate transferase domain-containing protein</fullName>
    </recommendedName>
</protein>
<accession>A0A382JB55</accession>
<dbReference type="GO" id="GO:0003866">
    <property type="term" value="F:3-phosphoshikimate 1-carboxyvinyltransferase activity"/>
    <property type="evidence" value="ECO:0007669"/>
    <property type="project" value="TreeGrafter"/>
</dbReference>
<organism evidence="3">
    <name type="scientific">marine metagenome</name>
    <dbReference type="NCBI Taxonomy" id="408172"/>
    <lineage>
        <taxon>unclassified sequences</taxon>
        <taxon>metagenomes</taxon>
        <taxon>ecological metagenomes</taxon>
    </lineage>
</organism>
<name>A0A382JB55_9ZZZZ</name>
<dbReference type="EMBL" id="UINC01072582">
    <property type="protein sequence ID" value="SVC08333.1"/>
    <property type="molecule type" value="Genomic_DNA"/>
</dbReference>
<dbReference type="Gene3D" id="3.65.10.10">
    <property type="entry name" value="Enolpyruvate transferase domain"/>
    <property type="match status" value="1"/>
</dbReference>
<dbReference type="InterPro" id="IPR013792">
    <property type="entry name" value="RNA3'P_cycl/enolpyr_Trfase_a/b"/>
</dbReference>
<dbReference type="PANTHER" id="PTHR21090:SF5">
    <property type="entry name" value="PENTAFUNCTIONAL AROM POLYPEPTIDE"/>
    <property type="match status" value="1"/>
</dbReference>
<reference evidence="3" key="1">
    <citation type="submission" date="2018-05" db="EMBL/GenBank/DDBJ databases">
        <authorList>
            <person name="Lanie J.A."/>
            <person name="Ng W.-L."/>
            <person name="Kazmierczak K.M."/>
            <person name="Andrzejewski T.M."/>
            <person name="Davidsen T.M."/>
            <person name="Wayne K.J."/>
            <person name="Tettelin H."/>
            <person name="Glass J.I."/>
            <person name="Rusch D."/>
            <person name="Podicherti R."/>
            <person name="Tsui H.-C.T."/>
            <person name="Winkler M.E."/>
        </authorList>
    </citation>
    <scope>NUCLEOTIDE SEQUENCE</scope>
</reference>
<dbReference type="PANTHER" id="PTHR21090">
    <property type="entry name" value="AROM/DEHYDROQUINATE SYNTHASE"/>
    <property type="match status" value="1"/>
</dbReference>
<dbReference type="InterPro" id="IPR001986">
    <property type="entry name" value="Enolpyruvate_Tfrase_dom"/>
</dbReference>
<feature type="domain" description="Enolpyruvate transferase" evidence="2">
    <location>
        <begin position="13"/>
        <end position="130"/>
    </location>
</feature>
<keyword evidence="1" id="KW-0808">Transferase</keyword>
<dbReference type="InterPro" id="IPR036968">
    <property type="entry name" value="Enolpyruvate_Tfrase_sf"/>
</dbReference>
<proteinExistence type="predicted"/>
<evidence type="ECO:0000259" key="2">
    <source>
        <dbReference type="Pfam" id="PF00275"/>
    </source>
</evidence>
<dbReference type="GO" id="GO:0009423">
    <property type="term" value="P:chorismate biosynthetic process"/>
    <property type="evidence" value="ECO:0007669"/>
    <property type="project" value="TreeGrafter"/>
</dbReference>
<dbReference type="InterPro" id="IPR023193">
    <property type="entry name" value="EPSP_synthase_CS"/>
</dbReference>
<feature type="non-terminal residue" evidence="3">
    <location>
        <position position="131"/>
    </location>
</feature>
<gene>
    <name evidence="3" type="ORF">METZ01_LOCUS261187</name>
</gene>
<dbReference type="PROSITE" id="PS00104">
    <property type="entry name" value="EPSP_SYNTHASE_1"/>
    <property type="match status" value="1"/>
</dbReference>
<dbReference type="SUPFAM" id="SSF55205">
    <property type="entry name" value="EPT/RTPC-like"/>
    <property type="match status" value="1"/>
</dbReference>
<evidence type="ECO:0000313" key="3">
    <source>
        <dbReference type="EMBL" id="SVC08333.1"/>
    </source>
</evidence>